<sequence length="28" mass="3104">MWESLSSLLGGKVDIVMMYLSGDDWNVG</sequence>
<organism evidence="1">
    <name type="scientific">Salix viminalis</name>
    <name type="common">Common osier</name>
    <name type="synonym">Basket willow</name>
    <dbReference type="NCBI Taxonomy" id="40686"/>
    <lineage>
        <taxon>Eukaryota</taxon>
        <taxon>Viridiplantae</taxon>
        <taxon>Streptophyta</taxon>
        <taxon>Embryophyta</taxon>
        <taxon>Tracheophyta</taxon>
        <taxon>Spermatophyta</taxon>
        <taxon>Magnoliopsida</taxon>
        <taxon>eudicotyledons</taxon>
        <taxon>Gunneridae</taxon>
        <taxon>Pentapetalae</taxon>
        <taxon>rosids</taxon>
        <taxon>fabids</taxon>
        <taxon>Malpighiales</taxon>
        <taxon>Salicaceae</taxon>
        <taxon>Saliceae</taxon>
        <taxon>Salix</taxon>
    </lineage>
</organism>
<gene>
    <name evidence="1" type="ORF">SVIM_LOCUS270506</name>
</gene>
<proteinExistence type="predicted"/>
<name>A0A6N2LSY4_SALVM</name>
<accession>A0A6N2LSY4</accession>
<reference evidence="1" key="1">
    <citation type="submission" date="2019-03" db="EMBL/GenBank/DDBJ databases">
        <authorList>
            <person name="Mank J."/>
            <person name="Almeida P."/>
        </authorList>
    </citation>
    <scope>NUCLEOTIDE SEQUENCE</scope>
    <source>
        <strain evidence="1">78183</strain>
    </source>
</reference>
<evidence type="ECO:0000313" key="1">
    <source>
        <dbReference type="EMBL" id="VFU44212.1"/>
    </source>
</evidence>
<dbReference type="EMBL" id="CAADRP010001597">
    <property type="protein sequence ID" value="VFU44212.1"/>
    <property type="molecule type" value="Genomic_DNA"/>
</dbReference>
<dbReference type="AlphaFoldDB" id="A0A6N2LSY4"/>
<protein>
    <submittedName>
        <fullName evidence="1">Uncharacterized protein</fullName>
    </submittedName>
</protein>